<reference evidence="1" key="1">
    <citation type="submission" date="2023-03" db="EMBL/GenBank/DDBJ databases">
        <title>Chromosome-level genomes of two armyworms, Mythimna separata and Mythimna loreyi, provide insights into the biosynthesis and reception of sex pheromones.</title>
        <authorList>
            <person name="Zhao H."/>
        </authorList>
    </citation>
    <scope>NUCLEOTIDE SEQUENCE</scope>
    <source>
        <strain evidence="1">BeijingLab</strain>
    </source>
</reference>
<comment type="caution">
    <text evidence="1">The sequence shown here is derived from an EMBL/GenBank/DDBJ whole genome shotgun (WGS) entry which is preliminary data.</text>
</comment>
<dbReference type="Proteomes" id="UP001231649">
    <property type="component" value="Chromosome 30"/>
</dbReference>
<accession>A0ACC2Q4C2</accession>
<gene>
    <name evidence="1" type="ORF">PYW08_012114</name>
</gene>
<proteinExistence type="predicted"/>
<organism evidence="1 2">
    <name type="scientific">Mythimna loreyi</name>
    <dbReference type="NCBI Taxonomy" id="667449"/>
    <lineage>
        <taxon>Eukaryota</taxon>
        <taxon>Metazoa</taxon>
        <taxon>Ecdysozoa</taxon>
        <taxon>Arthropoda</taxon>
        <taxon>Hexapoda</taxon>
        <taxon>Insecta</taxon>
        <taxon>Pterygota</taxon>
        <taxon>Neoptera</taxon>
        <taxon>Endopterygota</taxon>
        <taxon>Lepidoptera</taxon>
        <taxon>Glossata</taxon>
        <taxon>Ditrysia</taxon>
        <taxon>Noctuoidea</taxon>
        <taxon>Noctuidae</taxon>
        <taxon>Noctuinae</taxon>
        <taxon>Hadenini</taxon>
        <taxon>Mythimna</taxon>
    </lineage>
</organism>
<sequence length="288" mass="30916">MDDSVHRWSNADCVEARESHQEAYLAWKDAYESEASDLSSTIQAIKDTAKFYKKTLKKARRSVTVGGIDRRSVMKSRPYLAAEDVNLIMVDWSIGAGVDYIVALNNTIRSGEHVARFITWLNSASGAKLDRYHVIGHSLGAHQAGIIGRHLGGGLAYITALDPALPGWITNPSSFRPSDGVYTEVIHTDAGFSGLLSPVGDVDFYPNGGRNMPGCSTSNCSHHRCIFYMAESLISGGFTGTSCDILAGALTGNCTSSDTLKMGGLTAKPGSSGLYYLTTNAEFPFSQG</sequence>
<keyword evidence="2" id="KW-1185">Reference proteome</keyword>
<protein>
    <submittedName>
        <fullName evidence="1">Uncharacterized protein</fullName>
    </submittedName>
</protein>
<evidence type="ECO:0000313" key="1">
    <source>
        <dbReference type="EMBL" id="KAJ8704794.1"/>
    </source>
</evidence>
<evidence type="ECO:0000313" key="2">
    <source>
        <dbReference type="Proteomes" id="UP001231649"/>
    </source>
</evidence>
<dbReference type="EMBL" id="CM056806">
    <property type="protein sequence ID" value="KAJ8704794.1"/>
    <property type="molecule type" value="Genomic_DNA"/>
</dbReference>
<name>A0ACC2Q4C2_9NEOP</name>